<dbReference type="RefSeq" id="WP_198498277.1">
    <property type="nucleotide sequence ID" value="NZ_CP065989.1"/>
</dbReference>
<protein>
    <recommendedName>
        <fullName evidence="1">Protein kinase domain-containing protein</fullName>
    </recommendedName>
</protein>
<feature type="domain" description="Protein kinase" evidence="1">
    <location>
        <begin position="27"/>
        <end position="345"/>
    </location>
</feature>
<organism evidence="2 3">
    <name type="scientific">Brevibacterium casei</name>
    <dbReference type="NCBI Taxonomy" id="33889"/>
    <lineage>
        <taxon>Bacteria</taxon>
        <taxon>Bacillati</taxon>
        <taxon>Actinomycetota</taxon>
        <taxon>Actinomycetes</taxon>
        <taxon>Micrococcales</taxon>
        <taxon>Brevibacteriaceae</taxon>
        <taxon>Brevibacterium</taxon>
    </lineage>
</organism>
<dbReference type="GO" id="GO:0005524">
    <property type="term" value="F:ATP binding"/>
    <property type="evidence" value="ECO:0007669"/>
    <property type="project" value="InterPro"/>
</dbReference>
<dbReference type="AlphaFoldDB" id="A0A7T3ZWN7"/>
<dbReference type="Pfam" id="PF00069">
    <property type="entry name" value="Pkinase"/>
    <property type="match status" value="1"/>
</dbReference>
<dbReference type="InterPro" id="IPR011009">
    <property type="entry name" value="Kinase-like_dom_sf"/>
</dbReference>
<dbReference type="Gene3D" id="1.10.510.10">
    <property type="entry name" value="Transferase(Phosphotransferase) domain 1"/>
    <property type="match status" value="1"/>
</dbReference>
<name>A0A7T3ZWN7_9MICO</name>
<reference evidence="2 3" key="1">
    <citation type="submission" date="2020-12" db="EMBL/GenBank/DDBJ databases">
        <title>FDA dAtabase for Regulatory Grade micrObial Sequences (FDA-ARGOS): Supporting development and validation of Infectious Disease Dx tests.</title>
        <authorList>
            <person name="Sproer C."/>
            <person name="Gronow S."/>
            <person name="Severitt S."/>
            <person name="Schroder I."/>
            <person name="Tallon L."/>
            <person name="Sadzewicz L."/>
            <person name="Zhao X."/>
            <person name="Boylan J."/>
            <person name="Ott S."/>
            <person name="Bowen H."/>
            <person name="Vavikolanu K."/>
            <person name="Mehta A."/>
            <person name="Aluvathingal J."/>
            <person name="Nadendla S."/>
            <person name="Lowell S."/>
            <person name="Myers T."/>
            <person name="Yan Y."/>
            <person name="Sichtig H."/>
        </authorList>
    </citation>
    <scope>NUCLEOTIDE SEQUENCE [LARGE SCALE GENOMIC DNA]</scope>
    <source>
        <strain evidence="2 3">FDAARGOS_990</strain>
    </source>
</reference>
<gene>
    <name evidence="2" type="ORF">I6H47_09215</name>
</gene>
<proteinExistence type="predicted"/>
<dbReference type="GO" id="GO:0004672">
    <property type="term" value="F:protein kinase activity"/>
    <property type="evidence" value="ECO:0007669"/>
    <property type="project" value="InterPro"/>
</dbReference>
<evidence type="ECO:0000313" key="3">
    <source>
        <dbReference type="Proteomes" id="UP000595374"/>
    </source>
</evidence>
<sequence length="345" mass="38862">MSDRLTRAKAIADELAALDDEETMDLLYGSRVVGVGIGGTTRVAQFRGSKVFIKQMPLTAEQNLAPTATRSWLDLPVTSHYGLVSPSHGVGRELAAHQLTSAWVWEREADFFPLLLDWRIADVTCDVDFSEFDVAEVRQRWGRYWPKIRREIDSLRASRSSLLLVLEYVPETLASWLRSSVASRRAGTIFSDAVAQILEATTWMKSRHFQHFDLHPGNILVRDGTLLFSDFGLALHSSFVLSSAEENAMSAHGDFDRDTALMHLFHWLLYEMGFESREQRLKLLRSFANGSRQIVPDPVREALGDSAGLLMDHAHTVVAMTDMYDALVVDVTATDYGRTTRATRW</sequence>
<dbReference type="PROSITE" id="PS50011">
    <property type="entry name" value="PROTEIN_KINASE_DOM"/>
    <property type="match status" value="1"/>
</dbReference>
<dbReference type="SUPFAM" id="SSF56112">
    <property type="entry name" value="Protein kinase-like (PK-like)"/>
    <property type="match status" value="1"/>
</dbReference>
<accession>A0A7T3ZWN7</accession>
<evidence type="ECO:0000313" key="2">
    <source>
        <dbReference type="EMBL" id="QQB13049.1"/>
    </source>
</evidence>
<dbReference type="InterPro" id="IPR000719">
    <property type="entry name" value="Prot_kinase_dom"/>
</dbReference>
<dbReference type="Proteomes" id="UP000595374">
    <property type="component" value="Chromosome"/>
</dbReference>
<evidence type="ECO:0000259" key="1">
    <source>
        <dbReference type="PROSITE" id="PS50011"/>
    </source>
</evidence>
<dbReference type="EMBL" id="CP065989">
    <property type="protein sequence ID" value="QQB13049.1"/>
    <property type="molecule type" value="Genomic_DNA"/>
</dbReference>